<name>A0A1J1IKZ8_9DIPT</name>
<accession>A0A1J1IKZ8</accession>
<organism evidence="1 2">
    <name type="scientific">Clunio marinus</name>
    <dbReference type="NCBI Taxonomy" id="568069"/>
    <lineage>
        <taxon>Eukaryota</taxon>
        <taxon>Metazoa</taxon>
        <taxon>Ecdysozoa</taxon>
        <taxon>Arthropoda</taxon>
        <taxon>Hexapoda</taxon>
        <taxon>Insecta</taxon>
        <taxon>Pterygota</taxon>
        <taxon>Neoptera</taxon>
        <taxon>Endopterygota</taxon>
        <taxon>Diptera</taxon>
        <taxon>Nematocera</taxon>
        <taxon>Chironomoidea</taxon>
        <taxon>Chironomidae</taxon>
        <taxon>Clunio</taxon>
    </lineage>
</organism>
<reference evidence="1 2" key="1">
    <citation type="submission" date="2015-04" db="EMBL/GenBank/DDBJ databases">
        <authorList>
            <person name="Syromyatnikov M.Y."/>
            <person name="Popov V.N."/>
        </authorList>
    </citation>
    <scope>NUCLEOTIDE SEQUENCE [LARGE SCALE GENOMIC DNA]</scope>
</reference>
<protein>
    <submittedName>
        <fullName evidence="1">CLUMA_CG012419, isoform A</fullName>
    </submittedName>
</protein>
<evidence type="ECO:0000313" key="2">
    <source>
        <dbReference type="Proteomes" id="UP000183832"/>
    </source>
</evidence>
<proteinExistence type="predicted"/>
<keyword evidence="2" id="KW-1185">Reference proteome</keyword>
<sequence>MDLLRSFGSCRSMSLNNSNAIFGITSLRVLLKCKASLSLERSSLNSQDLVKSLKFLVLSTISMTEAKRGLSSISHET</sequence>
<evidence type="ECO:0000313" key="1">
    <source>
        <dbReference type="EMBL" id="CRK99137.1"/>
    </source>
</evidence>
<dbReference type="EMBL" id="CVRI01000048">
    <property type="protein sequence ID" value="CRK99137.1"/>
    <property type="molecule type" value="Genomic_DNA"/>
</dbReference>
<dbReference type="Proteomes" id="UP000183832">
    <property type="component" value="Unassembled WGS sequence"/>
</dbReference>
<dbReference type="AlphaFoldDB" id="A0A1J1IKZ8"/>
<gene>
    <name evidence="1" type="ORF">CLUMA_CG012419</name>
</gene>